<dbReference type="AlphaFoldDB" id="A0A1E5WCK7"/>
<dbReference type="OrthoDB" id="696293at2759"/>
<evidence type="ECO:0000313" key="3">
    <source>
        <dbReference type="Proteomes" id="UP000095767"/>
    </source>
</evidence>
<dbReference type="Proteomes" id="UP000095767">
    <property type="component" value="Unassembled WGS sequence"/>
</dbReference>
<dbReference type="EMBL" id="LWDX02013092">
    <property type="protein sequence ID" value="OEL35156.1"/>
    <property type="molecule type" value="Genomic_DNA"/>
</dbReference>
<sequence length="208" mass="24049">MPLAPPFRLRRLEPPALWRLRRPHLTPLARFRSCHRRRRRRSGPAPFRHRRTTSLAGGGRVAPEPYVPFPPSYLEELCNPKGSVEFVAQEEDLKSDEALWALYERWCKAFNQKLDHEEMMRANRDGHEGMLAKKVGNSSVLWKLDGSFLTEVFADFKVVNGKLFVVSPVAEEELSTNYEVLAGRLFEDLAEGHELVIPNDEFITRRPR</sequence>
<protein>
    <recommendedName>
        <fullName evidence="4">Cathepsin propeptide inhibitor domain-containing protein</fullName>
    </recommendedName>
</protein>
<feature type="region of interest" description="Disordered" evidence="1">
    <location>
        <begin position="35"/>
        <end position="61"/>
    </location>
</feature>
<evidence type="ECO:0000313" key="2">
    <source>
        <dbReference type="EMBL" id="OEL35156.1"/>
    </source>
</evidence>
<proteinExistence type="predicted"/>
<name>A0A1E5WCK7_9POAL</name>
<comment type="caution">
    <text evidence="2">The sequence shown here is derived from an EMBL/GenBank/DDBJ whole genome shotgun (WGS) entry which is preliminary data.</text>
</comment>
<keyword evidence="3" id="KW-1185">Reference proteome</keyword>
<evidence type="ECO:0000256" key="1">
    <source>
        <dbReference type="SAM" id="MobiDB-lite"/>
    </source>
</evidence>
<gene>
    <name evidence="2" type="ORF">BAE44_0003824</name>
</gene>
<feature type="compositionally biased region" description="Basic residues" evidence="1">
    <location>
        <begin position="35"/>
        <end position="52"/>
    </location>
</feature>
<accession>A0A1E5WCK7</accession>
<dbReference type="STRING" id="888268.A0A1E5WCK7"/>
<evidence type="ECO:0008006" key="4">
    <source>
        <dbReference type="Google" id="ProtNLM"/>
    </source>
</evidence>
<organism evidence="2 3">
    <name type="scientific">Dichanthelium oligosanthes</name>
    <dbReference type="NCBI Taxonomy" id="888268"/>
    <lineage>
        <taxon>Eukaryota</taxon>
        <taxon>Viridiplantae</taxon>
        <taxon>Streptophyta</taxon>
        <taxon>Embryophyta</taxon>
        <taxon>Tracheophyta</taxon>
        <taxon>Spermatophyta</taxon>
        <taxon>Magnoliopsida</taxon>
        <taxon>Liliopsida</taxon>
        <taxon>Poales</taxon>
        <taxon>Poaceae</taxon>
        <taxon>PACMAD clade</taxon>
        <taxon>Panicoideae</taxon>
        <taxon>Panicodae</taxon>
        <taxon>Paniceae</taxon>
        <taxon>Dichantheliinae</taxon>
        <taxon>Dichanthelium</taxon>
    </lineage>
</organism>
<reference evidence="2 3" key="1">
    <citation type="submission" date="2016-09" db="EMBL/GenBank/DDBJ databases">
        <title>The draft genome of Dichanthelium oligosanthes: A C3 panicoid grass species.</title>
        <authorList>
            <person name="Studer A.J."/>
            <person name="Schnable J.C."/>
            <person name="Brutnell T.P."/>
        </authorList>
    </citation>
    <scope>NUCLEOTIDE SEQUENCE [LARGE SCALE GENOMIC DNA]</scope>
    <source>
        <strain evidence="3">cv. Kellogg 1175</strain>
        <tissue evidence="2">Leaf</tissue>
    </source>
</reference>